<evidence type="ECO:0000256" key="1">
    <source>
        <dbReference type="ARBA" id="ARBA00001971"/>
    </source>
</evidence>
<organism evidence="16 17">
    <name type="scientific">Ciona savignyi</name>
    <name type="common">Pacific transparent sea squirt</name>
    <dbReference type="NCBI Taxonomy" id="51511"/>
    <lineage>
        <taxon>Eukaryota</taxon>
        <taxon>Metazoa</taxon>
        <taxon>Chordata</taxon>
        <taxon>Tunicata</taxon>
        <taxon>Ascidiacea</taxon>
        <taxon>Phlebobranchia</taxon>
        <taxon>Cionidae</taxon>
        <taxon>Ciona</taxon>
    </lineage>
</organism>
<comment type="subcellular location">
    <subcellularLocation>
        <location evidence="3">Endoplasmic reticulum membrane</location>
        <topology evidence="3">Peripheral membrane protein</topology>
    </subcellularLocation>
    <subcellularLocation>
        <location evidence="2">Microsome membrane</location>
        <topology evidence="2">Peripheral membrane protein</topology>
    </subcellularLocation>
</comment>
<reference evidence="16" key="3">
    <citation type="submission" date="2025-09" db="UniProtKB">
        <authorList>
            <consortium name="Ensembl"/>
        </authorList>
    </citation>
    <scope>IDENTIFICATION</scope>
</reference>
<dbReference type="GO" id="GO:0008395">
    <property type="term" value="F:steroid hydroxylase activity"/>
    <property type="evidence" value="ECO:0007669"/>
    <property type="project" value="TreeGrafter"/>
</dbReference>
<dbReference type="PRINTS" id="PR00463">
    <property type="entry name" value="EP450I"/>
</dbReference>
<evidence type="ECO:0000256" key="9">
    <source>
        <dbReference type="ARBA" id="ARBA00023002"/>
    </source>
</evidence>
<accession>H2YJ30</accession>
<protein>
    <submittedName>
        <fullName evidence="16">Uncharacterized protein</fullName>
    </submittedName>
</protein>
<evidence type="ECO:0000256" key="5">
    <source>
        <dbReference type="ARBA" id="ARBA00022617"/>
    </source>
</evidence>
<keyword evidence="11 14" id="KW-0503">Monooxygenase</keyword>
<dbReference type="Ensembl" id="ENSCSAVT00000005400.1">
    <property type="protein sequence ID" value="ENSCSAVP00000005329.1"/>
    <property type="gene ID" value="ENSCSAVG00000003178.1"/>
</dbReference>
<dbReference type="GO" id="GO:0005506">
    <property type="term" value="F:iron ion binding"/>
    <property type="evidence" value="ECO:0007669"/>
    <property type="project" value="InterPro"/>
</dbReference>
<dbReference type="FunFam" id="1.10.630.10:FF:000238">
    <property type="entry name" value="Cytochrome P450 2A6"/>
    <property type="match status" value="1"/>
</dbReference>
<dbReference type="Proteomes" id="UP000007875">
    <property type="component" value="Unassembled WGS sequence"/>
</dbReference>
<keyword evidence="10 13" id="KW-0408">Iron</keyword>
<evidence type="ECO:0000256" key="13">
    <source>
        <dbReference type="PIRSR" id="PIRSR602401-1"/>
    </source>
</evidence>
<evidence type="ECO:0000256" key="12">
    <source>
        <dbReference type="ARBA" id="ARBA00023136"/>
    </source>
</evidence>
<dbReference type="PRINTS" id="PR00385">
    <property type="entry name" value="P450"/>
</dbReference>
<evidence type="ECO:0000256" key="10">
    <source>
        <dbReference type="ARBA" id="ARBA00023004"/>
    </source>
</evidence>
<dbReference type="GO" id="GO:0006805">
    <property type="term" value="P:xenobiotic metabolic process"/>
    <property type="evidence" value="ECO:0007669"/>
    <property type="project" value="TreeGrafter"/>
</dbReference>
<dbReference type="InterPro" id="IPR050182">
    <property type="entry name" value="Cytochrome_P450_fam2"/>
</dbReference>
<keyword evidence="12" id="KW-0472">Membrane</keyword>
<evidence type="ECO:0000256" key="15">
    <source>
        <dbReference type="SAM" id="SignalP"/>
    </source>
</evidence>
<evidence type="ECO:0000256" key="2">
    <source>
        <dbReference type="ARBA" id="ARBA00004174"/>
    </source>
</evidence>
<dbReference type="PROSITE" id="PS00086">
    <property type="entry name" value="CYTOCHROME_P450"/>
    <property type="match status" value="1"/>
</dbReference>
<dbReference type="GeneTree" id="ENSGT00940000160689"/>
<evidence type="ECO:0000313" key="17">
    <source>
        <dbReference type="Proteomes" id="UP000007875"/>
    </source>
</evidence>
<comment type="cofactor">
    <cofactor evidence="1 13">
        <name>heme</name>
        <dbReference type="ChEBI" id="CHEBI:30413"/>
    </cofactor>
</comment>
<evidence type="ECO:0000256" key="4">
    <source>
        <dbReference type="ARBA" id="ARBA00010617"/>
    </source>
</evidence>
<feature type="signal peptide" evidence="15">
    <location>
        <begin position="1"/>
        <end position="21"/>
    </location>
</feature>
<evidence type="ECO:0000256" key="7">
    <source>
        <dbReference type="ARBA" id="ARBA00022824"/>
    </source>
</evidence>
<keyword evidence="5 13" id="KW-0349">Heme</keyword>
<dbReference type="PANTHER" id="PTHR24300">
    <property type="entry name" value="CYTOCHROME P450 508A4-RELATED"/>
    <property type="match status" value="1"/>
</dbReference>
<dbReference type="GO" id="GO:0016712">
    <property type="term" value="F:oxidoreductase activity, acting on paired donors, with incorporation or reduction of molecular oxygen, reduced flavin or flavoprotein as one donor, and incorporation of one atom of oxygen"/>
    <property type="evidence" value="ECO:0007669"/>
    <property type="project" value="TreeGrafter"/>
</dbReference>
<dbReference type="GO" id="GO:0020037">
    <property type="term" value="F:heme binding"/>
    <property type="evidence" value="ECO:0007669"/>
    <property type="project" value="InterPro"/>
</dbReference>
<comment type="similarity">
    <text evidence="4 14">Belongs to the cytochrome P450 family.</text>
</comment>
<keyword evidence="9 14" id="KW-0560">Oxidoreductase</keyword>
<dbReference type="InterPro" id="IPR002401">
    <property type="entry name" value="Cyt_P450_E_grp-I"/>
</dbReference>
<evidence type="ECO:0000256" key="3">
    <source>
        <dbReference type="ARBA" id="ARBA00004406"/>
    </source>
</evidence>
<reference evidence="17" key="1">
    <citation type="submission" date="2003-08" db="EMBL/GenBank/DDBJ databases">
        <authorList>
            <person name="Birren B."/>
            <person name="Nusbaum C."/>
            <person name="Abebe A."/>
            <person name="Abouelleil A."/>
            <person name="Adekoya E."/>
            <person name="Ait-zahra M."/>
            <person name="Allen N."/>
            <person name="Allen T."/>
            <person name="An P."/>
            <person name="Anderson M."/>
            <person name="Anderson S."/>
            <person name="Arachchi H."/>
            <person name="Armbruster J."/>
            <person name="Bachantsang P."/>
            <person name="Baldwin J."/>
            <person name="Barry A."/>
            <person name="Bayul T."/>
            <person name="Blitshsteyn B."/>
            <person name="Bloom T."/>
            <person name="Blye J."/>
            <person name="Boguslavskiy L."/>
            <person name="Borowsky M."/>
            <person name="Boukhgalter B."/>
            <person name="Brunache A."/>
            <person name="Butler J."/>
            <person name="Calixte N."/>
            <person name="Calvo S."/>
            <person name="Camarata J."/>
            <person name="Campo K."/>
            <person name="Chang J."/>
            <person name="Cheshatsang Y."/>
            <person name="Citroen M."/>
            <person name="Collymore A."/>
            <person name="Considine T."/>
            <person name="Cook A."/>
            <person name="Cooke P."/>
            <person name="Corum B."/>
            <person name="Cuomo C."/>
            <person name="David R."/>
            <person name="Dawoe T."/>
            <person name="Degray S."/>
            <person name="Dodge S."/>
            <person name="Dooley K."/>
            <person name="Dorje P."/>
            <person name="Dorjee K."/>
            <person name="Dorris L."/>
            <person name="Duffey N."/>
            <person name="Dupes A."/>
            <person name="Elkins T."/>
            <person name="Engels R."/>
            <person name="Erickson J."/>
            <person name="Farina A."/>
            <person name="Faro S."/>
            <person name="Ferreira P."/>
            <person name="Fischer H."/>
            <person name="Fitzgerald M."/>
            <person name="Foley K."/>
            <person name="Gage D."/>
            <person name="Galagan J."/>
            <person name="Gearin G."/>
            <person name="Gnerre S."/>
            <person name="Gnirke A."/>
            <person name="Goyette A."/>
            <person name="Graham J."/>
            <person name="Grandbois E."/>
            <person name="Gyaltsen K."/>
            <person name="Hafez N."/>
            <person name="Hagopian D."/>
            <person name="Hagos B."/>
            <person name="Hall J."/>
            <person name="Hatcher B."/>
            <person name="Heller A."/>
            <person name="Higgins H."/>
            <person name="Honan T."/>
            <person name="Horn A."/>
            <person name="Houde N."/>
            <person name="Hughes L."/>
            <person name="Hulme W."/>
            <person name="Husby E."/>
            <person name="Iliev I."/>
            <person name="Jaffe D."/>
            <person name="Jones C."/>
            <person name="Kamal M."/>
            <person name="Kamat A."/>
            <person name="Kamvysselis M."/>
            <person name="Karlsson E."/>
            <person name="Kells C."/>
            <person name="Kieu A."/>
            <person name="Kisner P."/>
            <person name="Kodira C."/>
            <person name="Kulbokas E."/>
            <person name="Labutti K."/>
            <person name="Lama D."/>
            <person name="Landers T."/>
            <person name="Leger J."/>
            <person name="Levine S."/>
            <person name="Lewis D."/>
            <person name="Lewis T."/>
            <person name="Lindblad-toh K."/>
            <person name="Liu X."/>
            <person name="Lokyitsang T."/>
            <person name="Lokyitsang Y."/>
            <person name="Lucien O."/>
            <person name="Lui A."/>
            <person name="Ma L.J."/>
            <person name="Mabbitt R."/>
            <person name="Macdonald J."/>
            <person name="Maclean C."/>
            <person name="Major J."/>
            <person name="Manning J."/>
            <person name="Marabella R."/>
            <person name="Maru K."/>
            <person name="Matthews C."/>
            <person name="Mauceli E."/>
            <person name="Mccarthy M."/>
            <person name="Mcdonough S."/>
            <person name="Mcghee T."/>
            <person name="Meldrim J."/>
            <person name="Meneus L."/>
            <person name="Mesirov J."/>
            <person name="Mihalev A."/>
            <person name="Mihova T."/>
            <person name="Mikkelsen T."/>
            <person name="Mlenga V."/>
            <person name="Moru K."/>
            <person name="Mozes J."/>
            <person name="Mulrain L."/>
            <person name="Munson G."/>
            <person name="Naylor J."/>
            <person name="Newes C."/>
            <person name="Nguyen C."/>
            <person name="Nguyen N."/>
            <person name="Nguyen T."/>
            <person name="Nicol R."/>
            <person name="Nielsen C."/>
            <person name="Nizzari M."/>
            <person name="Norbu C."/>
            <person name="Norbu N."/>
            <person name="O'donnell P."/>
            <person name="Okoawo O."/>
            <person name="O'leary S."/>
            <person name="Omotosho B."/>
            <person name="O'neill K."/>
            <person name="Osman S."/>
            <person name="Parker S."/>
            <person name="Perrin D."/>
            <person name="Phunkhang P."/>
            <person name="Piqani B."/>
            <person name="Purcell S."/>
            <person name="Rachupka T."/>
            <person name="Ramasamy U."/>
            <person name="Rameau R."/>
            <person name="Ray V."/>
            <person name="Raymond C."/>
            <person name="Retta R."/>
            <person name="Richardson S."/>
            <person name="Rise C."/>
            <person name="Rodriguez J."/>
            <person name="Rogers J."/>
            <person name="Rogov P."/>
            <person name="Rutman M."/>
            <person name="Schupbach R."/>
            <person name="Seaman C."/>
            <person name="Settipalli S."/>
            <person name="Sharpe T."/>
            <person name="Sheridan J."/>
            <person name="Sherpa N."/>
            <person name="Shi J."/>
            <person name="Smirnov S."/>
            <person name="Smith C."/>
            <person name="Sougnez C."/>
            <person name="Spencer B."/>
            <person name="Stalker J."/>
            <person name="Stange-thomann N."/>
            <person name="Stavropoulos S."/>
            <person name="Stetson K."/>
            <person name="Stone C."/>
            <person name="Stone S."/>
            <person name="Stubbs M."/>
            <person name="Talamas J."/>
            <person name="Tchuinga P."/>
            <person name="Tenzing P."/>
            <person name="Tesfaye S."/>
            <person name="Theodore J."/>
            <person name="Thoulutsang Y."/>
            <person name="Topham K."/>
            <person name="Towey S."/>
            <person name="Tsamla T."/>
            <person name="Tsomo N."/>
            <person name="Vallee D."/>
            <person name="Vassiliev H."/>
            <person name="Venkataraman V."/>
            <person name="Vinson J."/>
            <person name="Vo A."/>
            <person name="Wade C."/>
            <person name="Wang S."/>
            <person name="Wangchuk T."/>
            <person name="Wangdi T."/>
            <person name="Whittaker C."/>
            <person name="Wilkinson J."/>
            <person name="Wu Y."/>
            <person name="Wyman D."/>
            <person name="Yadav S."/>
            <person name="Yang S."/>
            <person name="Yang X."/>
            <person name="Yeager S."/>
            <person name="Yee E."/>
            <person name="Young G."/>
            <person name="Zainoun J."/>
            <person name="Zembeck L."/>
            <person name="Zimmer A."/>
            <person name="Zody M."/>
            <person name="Lander E."/>
        </authorList>
    </citation>
    <scope>NUCLEOTIDE SEQUENCE [LARGE SCALE GENOMIC DNA]</scope>
</reference>
<dbReference type="InterPro" id="IPR017972">
    <property type="entry name" value="Cyt_P450_CS"/>
</dbReference>
<sequence length="481" mass="54106">SNFSIEVVLTCFCLFLLLVYNVRVRHGGTSGTLPGKDGFPIVGCFPMLGKHKEKVLMKWSTSSLGPMFYIRLGTSKVLVLNGYDAIKEALEQKPLAIAGRVESKFLDNGLIWKEQRKFGQTTLGGLGMGKQSFQSKIRDEFNCLAATLESELSINGPKGVNFTSMLRLYAANIISSLVFNQTFDSTCRYVVFLNRFIENIRLTPCDWQVKGFKPSCSDYMTKPFKMTSSASLAQSIFQALVDKHRKSRDPNDPRDFVDCYLNVMEKKQGKNSSFTEKQLLYYIVDLFLAGTETSANTNAWAILLVLKNPQVKAKLRSELEAFGKSPTLEDEAKMPYTRAVMQEVFRYRTSAPLNIVARRTTSDLELKGYKVPANMPVIANLWSVHHDPLTWAPYPETFRPERHLDGDGNFIPNDHVMPFSVGARSCIGKNLAKNEVFIFITSIFSQFDLELADGCHVDNMDGDSGMLLHPPEYRVKGSIRV</sequence>
<dbReference type="PANTHER" id="PTHR24300:SF397">
    <property type="entry name" value="CYTOCHROME P450 2U1"/>
    <property type="match status" value="1"/>
</dbReference>
<keyword evidence="8" id="KW-0492">Microsome</keyword>
<keyword evidence="7" id="KW-0256">Endoplasmic reticulum</keyword>
<dbReference type="InterPro" id="IPR001128">
    <property type="entry name" value="Cyt_P450"/>
</dbReference>
<evidence type="ECO:0000256" key="6">
    <source>
        <dbReference type="ARBA" id="ARBA00022723"/>
    </source>
</evidence>
<name>H2YJ30_CIOSA</name>
<dbReference type="AlphaFoldDB" id="H2YJ30"/>
<evidence type="ECO:0000313" key="16">
    <source>
        <dbReference type="Ensembl" id="ENSCSAVP00000005329.1"/>
    </source>
</evidence>
<keyword evidence="6 13" id="KW-0479">Metal-binding</keyword>
<evidence type="ECO:0000256" key="14">
    <source>
        <dbReference type="RuleBase" id="RU000461"/>
    </source>
</evidence>
<dbReference type="Pfam" id="PF00067">
    <property type="entry name" value="p450"/>
    <property type="match status" value="1"/>
</dbReference>
<dbReference type="InterPro" id="IPR036396">
    <property type="entry name" value="Cyt_P450_sf"/>
</dbReference>
<dbReference type="SUPFAM" id="SSF48264">
    <property type="entry name" value="Cytochrome P450"/>
    <property type="match status" value="1"/>
</dbReference>
<dbReference type="GO" id="GO:0005789">
    <property type="term" value="C:endoplasmic reticulum membrane"/>
    <property type="evidence" value="ECO:0007669"/>
    <property type="project" value="UniProtKB-SubCell"/>
</dbReference>
<evidence type="ECO:0000256" key="11">
    <source>
        <dbReference type="ARBA" id="ARBA00023033"/>
    </source>
</evidence>
<dbReference type="GO" id="GO:0006082">
    <property type="term" value="P:organic acid metabolic process"/>
    <property type="evidence" value="ECO:0007669"/>
    <property type="project" value="TreeGrafter"/>
</dbReference>
<keyword evidence="15" id="KW-0732">Signal</keyword>
<evidence type="ECO:0000256" key="8">
    <source>
        <dbReference type="ARBA" id="ARBA00022848"/>
    </source>
</evidence>
<keyword evidence="17" id="KW-1185">Reference proteome</keyword>
<proteinExistence type="inferred from homology"/>
<reference evidence="16" key="2">
    <citation type="submission" date="2025-08" db="UniProtKB">
        <authorList>
            <consortium name="Ensembl"/>
        </authorList>
    </citation>
    <scope>IDENTIFICATION</scope>
</reference>
<feature type="chain" id="PRO_5003578671" evidence="15">
    <location>
        <begin position="22"/>
        <end position="481"/>
    </location>
</feature>
<feature type="binding site" description="axial binding residue" evidence="13">
    <location>
        <position position="426"/>
    </location>
    <ligand>
        <name>heme</name>
        <dbReference type="ChEBI" id="CHEBI:30413"/>
    </ligand>
    <ligandPart>
        <name>Fe</name>
        <dbReference type="ChEBI" id="CHEBI:18248"/>
    </ligandPart>
</feature>
<dbReference type="Gene3D" id="1.10.630.10">
    <property type="entry name" value="Cytochrome P450"/>
    <property type="match status" value="1"/>
</dbReference>